<dbReference type="InterPro" id="IPR023991">
    <property type="entry name" value="Bacteriocin_IIb_lactobn/cerein"/>
</dbReference>
<evidence type="ECO:0000313" key="3">
    <source>
        <dbReference type="Proteomes" id="UP000253759"/>
    </source>
</evidence>
<keyword evidence="3" id="KW-1185">Reference proteome</keyword>
<organism evidence="2 3">
    <name type="scientific">Pelagibacterium lacus</name>
    <dbReference type="NCBI Taxonomy" id="2282655"/>
    <lineage>
        <taxon>Bacteria</taxon>
        <taxon>Pseudomonadati</taxon>
        <taxon>Pseudomonadota</taxon>
        <taxon>Alphaproteobacteria</taxon>
        <taxon>Hyphomicrobiales</taxon>
        <taxon>Devosiaceae</taxon>
        <taxon>Pelagibacterium</taxon>
    </lineage>
</organism>
<accession>A0A369W181</accession>
<dbReference type="NCBIfam" id="TIGR03949">
    <property type="entry name" value="bact_IIb_cerein"/>
    <property type="match status" value="1"/>
</dbReference>
<dbReference type="EMBL" id="QQNH01000045">
    <property type="protein sequence ID" value="RDE07645.1"/>
    <property type="molecule type" value="Genomic_DNA"/>
</dbReference>
<dbReference type="RefSeq" id="WP_114647117.1">
    <property type="nucleotide sequence ID" value="NZ_QQNH01000045.1"/>
</dbReference>
<keyword evidence="1" id="KW-1133">Transmembrane helix</keyword>
<dbReference type="Proteomes" id="UP000253759">
    <property type="component" value="Unassembled WGS sequence"/>
</dbReference>
<evidence type="ECO:0000256" key="1">
    <source>
        <dbReference type="SAM" id="Phobius"/>
    </source>
</evidence>
<comment type="caution">
    <text evidence="2">The sequence shown here is derived from an EMBL/GenBank/DDBJ whole genome shotgun (WGS) entry which is preliminary data.</text>
</comment>
<sequence length="87" mass="7893">MRELKTNEIEDVSGGVGPGGAVLGAVIGGVGAAVSGGNAGQIAGAALLGGVGGFFGAIALGGYGGAVTGMFGAKAVAVGAATSLMTR</sequence>
<keyword evidence="1" id="KW-0812">Transmembrane</keyword>
<dbReference type="AlphaFoldDB" id="A0A369W181"/>
<feature type="transmembrane region" description="Helical" evidence="1">
    <location>
        <begin position="42"/>
        <end position="64"/>
    </location>
</feature>
<gene>
    <name evidence="2" type="ORF">DVH29_15635</name>
</gene>
<keyword evidence="1" id="KW-0472">Membrane</keyword>
<protein>
    <submittedName>
        <fullName evidence="2">Class IIb bacteriocin, lactobin A/cerein 7B family</fullName>
    </submittedName>
</protein>
<reference evidence="3" key="1">
    <citation type="submission" date="2018-07" db="EMBL/GenBank/DDBJ databases">
        <authorList>
            <person name="Liu B.-T."/>
            <person name="Du Z."/>
        </authorList>
    </citation>
    <scope>NUCLEOTIDE SEQUENCE [LARGE SCALE GENOMIC DNA]</scope>
    <source>
        <strain evidence="3">XYN52</strain>
    </source>
</reference>
<feature type="transmembrane region" description="Helical" evidence="1">
    <location>
        <begin position="12"/>
        <end position="36"/>
    </location>
</feature>
<evidence type="ECO:0000313" key="2">
    <source>
        <dbReference type="EMBL" id="RDE07645.1"/>
    </source>
</evidence>
<name>A0A369W181_9HYPH</name>
<proteinExistence type="predicted"/>